<keyword evidence="3" id="KW-1185">Reference proteome</keyword>
<sequence>MFNSIVISSLIPWIKMPHLQSLGITEEILLYGIVIGGIIGCYFIIQPIIRLILSLKAERLLSYLVSSLLFFVLFFSVILIKGEITVDSYKVLGFALQGLSILGGGLLLMNGVKWIVLNVKTKKSA</sequence>
<dbReference type="EMBL" id="FQVW01000022">
    <property type="protein sequence ID" value="SHG24541.1"/>
    <property type="molecule type" value="Genomic_DNA"/>
</dbReference>
<feature type="transmembrane region" description="Helical" evidence="1">
    <location>
        <begin position="28"/>
        <end position="53"/>
    </location>
</feature>
<keyword evidence="1" id="KW-1133">Transmembrane helix</keyword>
<dbReference type="AlphaFoldDB" id="A0A1M5I8J3"/>
<keyword evidence="1" id="KW-0812">Transmembrane</keyword>
<feature type="transmembrane region" description="Helical" evidence="1">
    <location>
        <begin position="92"/>
        <end position="116"/>
    </location>
</feature>
<evidence type="ECO:0000313" key="2">
    <source>
        <dbReference type="EMBL" id="SHG24541.1"/>
    </source>
</evidence>
<protein>
    <submittedName>
        <fullName evidence="2">Uncharacterized protein</fullName>
    </submittedName>
</protein>
<name>A0A1M5I8J3_9BACI</name>
<proteinExistence type="predicted"/>
<dbReference type="Proteomes" id="UP000183988">
    <property type="component" value="Unassembled WGS sequence"/>
</dbReference>
<evidence type="ECO:0000256" key="1">
    <source>
        <dbReference type="SAM" id="Phobius"/>
    </source>
</evidence>
<accession>A0A1M5I8J3</accession>
<dbReference type="RefSeq" id="WP_072890579.1">
    <property type="nucleotide sequence ID" value="NZ_FQVW01000022.1"/>
</dbReference>
<keyword evidence="1" id="KW-0472">Membrane</keyword>
<feature type="transmembrane region" description="Helical" evidence="1">
    <location>
        <begin position="60"/>
        <end position="80"/>
    </location>
</feature>
<reference evidence="2 3" key="1">
    <citation type="submission" date="2016-11" db="EMBL/GenBank/DDBJ databases">
        <authorList>
            <person name="Jaros S."/>
            <person name="Januszkiewicz K."/>
            <person name="Wedrychowicz H."/>
        </authorList>
    </citation>
    <scope>NUCLEOTIDE SEQUENCE [LARGE SCALE GENOMIC DNA]</scope>
    <source>
        <strain evidence="2 3">IBRC-M 10683</strain>
    </source>
</reference>
<organism evidence="2 3">
    <name type="scientific">Ornithinibacillus halophilus</name>
    <dbReference type="NCBI Taxonomy" id="930117"/>
    <lineage>
        <taxon>Bacteria</taxon>
        <taxon>Bacillati</taxon>
        <taxon>Bacillota</taxon>
        <taxon>Bacilli</taxon>
        <taxon>Bacillales</taxon>
        <taxon>Bacillaceae</taxon>
        <taxon>Ornithinibacillus</taxon>
    </lineage>
</organism>
<gene>
    <name evidence="2" type="ORF">SAMN05216225_102221</name>
</gene>
<evidence type="ECO:0000313" key="3">
    <source>
        <dbReference type="Proteomes" id="UP000183988"/>
    </source>
</evidence>